<proteinExistence type="predicted"/>
<name>A0A3E1NYL0_9BACT</name>
<protein>
    <submittedName>
        <fullName evidence="1">Uncharacterized protein</fullName>
    </submittedName>
</protein>
<evidence type="ECO:0000313" key="1">
    <source>
        <dbReference type="EMBL" id="RFM32838.1"/>
    </source>
</evidence>
<accession>A0A3E1NYL0</accession>
<sequence length="113" mass="11992">MMEIVAGSLTAFRSVVIIAGNNGGLLGAGIVAGTLTAFRSVVIISGNNGGLPSAEIVAGSLPLLFVLYNCRIIDCRFHALVNALLLKITGRLWRRAASNFDGLFYVNLIKMKI</sequence>
<organism evidence="1 2">
    <name type="scientific">Chitinophaga silvisoli</name>
    <dbReference type="NCBI Taxonomy" id="2291814"/>
    <lineage>
        <taxon>Bacteria</taxon>
        <taxon>Pseudomonadati</taxon>
        <taxon>Bacteroidota</taxon>
        <taxon>Chitinophagia</taxon>
        <taxon>Chitinophagales</taxon>
        <taxon>Chitinophagaceae</taxon>
        <taxon>Chitinophaga</taxon>
    </lineage>
</organism>
<keyword evidence="2" id="KW-1185">Reference proteome</keyword>
<dbReference type="Proteomes" id="UP000261174">
    <property type="component" value="Unassembled WGS sequence"/>
</dbReference>
<evidence type="ECO:0000313" key="2">
    <source>
        <dbReference type="Proteomes" id="UP000261174"/>
    </source>
</evidence>
<comment type="caution">
    <text evidence="1">The sequence shown here is derived from an EMBL/GenBank/DDBJ whole genome shotgun (WGS) entry which is preliminary data.</text>
</comment>
<gene>
    <name evidence="1" type="ORF">DXN04_20540</name>
</gene>
<dbReference type="AlphaFoldDB" id="A0A3E1NYL0"/>
<dbReference type="EMBL" id="QTJV01000008">
    <property type="protein sequence ID" value="RFM32838.1"/>
    <property type="molecule type" value="Genomic_DNA"/>
</dbReference>
<reference evidence="1 2" key="1">
    <citation type="submission" date="2018-08" db="EMBL/GenBank/DDBJ databases">
        <title>Chitinophaga sp. K20C18050901, a novel bacterium isolated from forest soil.</title>
        <authorList>
            <person name="Wang C."/>
        </authorList>
    </citation>
    <scope>NUCLEOTIDE SEQUENCE [LARGE SCALE GENOMIC DNA]</scope>
    <source>
        <strain evidence="1 2">K20C18050901</strain>
    </source>
</reference>